<dbReference type="InterPro" id="IPR050766">
    <property type="entry name" value="Bact_Lucif_Oxidored"/>
</dbReference>
<keyword evidence="1" id="KW-0560">Oxidoreductase</keyword>
<evidence type="ECO:0000256" key="3">
    <source>
        <dbReference type="SAM" id="MobiDB-lite"/>
    </source>
</evidence>
<evidence type="ECO:0000313" key="5">
    <source>
        <dbReference type="EMBL" id="QTD51648.1"/>
    </source>
</evidence>
<dbReference type="InterPro" id="IPR036661">
    <property type="entry name" value="Luciferase-like_sf"/>
</dbReference>
<keyword evidence="6" id="KW-1185">Reference proteome</keyword>
<feature type="compositionally biased region" description="Basic and acidic residues" evidence="3">
    <location>
        <begin position="19"/>
        <end position="31"/>
    </location>
</feature>
<keyword evidence="2" id="KW-0503">Monooxygenase</keyword>
<gene>
    <name evidence="5" type="ORF">J3U87_04190</name>
</gene>
<evidence type="ECO:0000259" key="4">
    <source>
        <dbReference type="Pfam" id="PF00296"/>
    </source>
</evidence>
<dbReference type="EMBL" id="CP071793">
    <property type="protein sequence ID" value="QTD51648.1"/>
    <property type="molecule type" value="Genomic_DNA"/>
</dbReference>
<dbReference type="InterPro" id="IPR011251">
    <property type="entry name" value="Luciferase-like_dom"/>
</dbReference>
<dbReference type="AlphaFoldDB" id="A0A8A4TRK2"/>
<sequence length="399" mass="43947">MADLQSRLSQLSPEKRRLLERRLAQKDRAHDPGPAPTKAPDTPAAAELPDLSVFFFSADARAEAARAYDFLIEAARLADRLRFKAIWTPERHFEDFGGLYPNPSVLNAALARETRHLGLRAGSTVLPLHGPVRVAEEWALVDNLSGGRVGLSFATGWHDRDYVIRPENYADRRELMFRGIEQVRALWRGETVPIPGVGGREVPVRTLPRPIQPELPVWVTASSERTWRRAAAMGANILTSLIGITFEQLTESIHRYRQERAQNGFDPTTGVVTVMVHTFVGENEAETREMVRDPMKSYLSQFVAQLGSMAASPQGSAETEDLDSVLEFAFARYFDHFSLLGTADKCARVLAKLSKAGADEAACLIDFGLAPETVLTGLERLAAIRGGVEVGSDRVGSSV</sequence>
<name>A0A8A4TRK2_SULCO</name>
<dbReference type="PANTHER" id="PTHR30137">
    <property type="entry name" value="LUCIFERASE-LIKE MONOOXYGENASE"/>
    <property type="match status" value="1"/>
</dbReference>
<dbReference type="PANTHER" id="PTHR30137:SF8">
    <property type="entry name" value="BLR5498 PROTEIN"/>
    <property type="match status" value="1"/>
</dbReference>
<organism evidence="5 6">
    <name type="scientific">Sulfidibacter corallicola</name>
    <dbReference type="NCBI Taxonomy" id="2818388"/>
    <lineage>
        <taxon>Bacteria</taxon>
        <taxon>Pseudomonadati</taxon>
        <taxon>Acidobacteriota</taxon>
        <taxon>Holophagae</taxon>
        <taxon>Acanthopleuribacterales</taxon>
        <taxon>Acanthopleuribacteraceae</taxon>
        <taxon>Sulfidibacter</taxon>
    </lineage>
</organism>
<reference evidence="5" key="1">
    <citation type="submission" date="2021-03" db="EMBL/GenBank/DDBJ databases">
        <title>Acanthopleuribacteraceae sp. M133.</title>
        <authorList>
            <person name="Wang G."/>
        </authorList>
    </citation>
    <scope>NUCLEOTIDE SEQUENCE</scope>
    <source>
        <strain evidence="5">M133</strain>
    </source>
</reference>
<feature type="domain" description="Luciferase-like" evidence="4">
    <location>
        <begin position="58"/>
        <end position="359"/>
    </location>
</feature>
<dbReference type="GO" id="GO:0005829">
    <property type="term" value="C:cytosol"/>
    <property type="evidence" value="ECO:0007669"/>
    <property type="project" value="TreeGrafter"/>
</dbReference>
<dbReference type="Proteomes" id="UP000663929">
    <property type="component" value="Chromosome"/>
</dbReference>
<dbReference type="RefSeq" id="WP_237381774.1">
    <property type="nucleotide sequence ID" value="NZ_CP071793.1"/>
</dbReference>
<dbReference type="SUPFAM" id="SSF51679">
    <property type="entry name" value="Bacterial luciferase-like"/>
    <property type="match status" value="1"/>
</dbReference>
<evidence type="ECO:0000313" key="6">
    <source>
        <dbReference type="Proteomes" id="UP000663929"/>
    </source>
</evidence>
<dbReference type="KEGG" id="scor:J3U87_04190"/>
<feature type="region of interest" description="Disordered" evidence="3">
    <location>
        <begin position="19"/>
        <end position="43"/>
    </location>
</feature>
<protein>
    <submittedName>
        <fullName evidence="5">LLM class flavin-dependent oxidoreductase</fullName>
    </submittedName>
</protein>
<dbReference type="Gene3D" id="3.20.20.30">
    <property type="entry name" value="Luciferase-like domain"/>
    <property type="match status" value="1"/>
</dbReference>
<evidence type="ECO:0000256" key="1">
    <source>
        <dbReference type="ARBA" id="ARBA00023002"/>
    </source>
</evidence>
<accession>A0A8A4TRK2</accession>
<proteinExistence type="predicted"/>
<dbReference type="GO" id="GO:0004497">
    <property type="term" value="F:monooxygenase activity"/>
    <property type="evidence" value="ECO:0007669"/>
    <property type="project" value="UniProtKB-KW"/>
</dbReference>
<dbReference type="NCBIfam" id="TIGR04020">
    <property type="entry name" value="seco_metab_LLM"/>
    <property type="match status" value="1"/>
</dbReference>
<dbReference type="Pfam" id="PF00296">
    <property type="entry name" value="Bac_luciferase"/>
    <property type="match status" value="1"/>
</dbReference>
<dbReference type="InterPro" id="IPR024011">
    <property type="entry name" value="Biosynth_lucif-like_mOase_dom"/>
</dbReference>
<evidence type="ECO:0000256" key="2">
    <source>
        <dbReference type="ARBA" id="ARBA00023033"/>
    </source>
</evidence>
<dbReference type="GO" id="GO:0016705">
    <property type="term" value="F:oxidoreductase activity, acting on paired donors, with incorporation or reduction of molecular oxygen"/>
    <property type="evidence" value="ECO:0007669"/>
    <property type="project" value="InterPro"/>
</dbReference>